<keyword evidence="6" id="KW-1185">Reference proteome</keyword>
<evidence type="ECO:0000313" key="5">
    <source>
        <dbReference type="EMBL" id="GAP87767.2"/>
    </source>
</evidence>
<dbReference type="PANTHER" id="PTHR23416">
    <property type="entry name" value="SIALIC ACID SYNTHASE-RELATED"/>
    <property type="match status" value="1"/>
</dbReference>
<feature type="region of interest" description="Disordered" evidence="3">
    <location>
        <begin position="238"/>
        <end position="258"/>
    </location>
</feature>
<dbReference type="STRING" id="77044.A0A1W2THZ9"/>
<dbReference type="Proteomes" id="UP000054516">
    <property type="component" value="Unassembled WGS sequence"/>
</dbReference>
<protein>
    <submittedName>
        <fullName evidence="5">Putative galactoside O-acetyltransferase</fullName>
    </submittedName>
</protein>
<dbReference type="InterPro" id="IPR024688">
    <property type="entry name" value="Mac_dom"/>
</dbReference>
<dbReference type="GO" id="GO:0016407">
    <property type="term" value="F:acetyltransferase activity"/>
    <property type="evidence" value="ECO:0007669"/>
    <property type="project" value="InterPro"/>
</dbReference>
<comment type="similarity">
    <text evidence="1">Belongs to the transferase hexapeptide repeat family.</text>
</comment>
<accession>A0A1W2THZ9</accession>
<dbReference type="OrthoDB" id="25818at2759"/>
<dbReference type="Pfam" id="PF12464">
    <property type="entry name" value="Mac"/>
    <property type="match status" value="1"/>
</dbReference>
<dbReference type="SMART" id="SM01266">
    <property type="entry name" value="Mac"/>
    <property type="match status" value="1"/>
</dbReference>
<sequence length="258" mass="28485">MQWTANPPLSLDNYPISYCDTLAAMALRALDPKENRRRMENGELYFAFTPDLIEARRRCRRAFEQYNSTEDMRRRTLVELFQMIVDDETPLPSQAATPEEDEDLLADYVWCDRPIKMDYGFNVKVGKNVYINSNSTWIDTCPIIVGDRTLIGPNCSFFSGSHPTDPRVRNGTNGPEAGAPITIGEDCWFGGNVTVLPGVTIGRGSTIGAGSVVTKNIPPFVIAAGNPARVLKAVRGMPTEDLPPGYTPPAEIPISETQ</sequence>
<dbReference type="InterPro" id="IPR001451">
    <property type="entry name" value="Hexapep"/>
</dbReference>
<dbReference type="GO" id="GO:0008374">
    <property type="term" value="F:O-acyltransferase activity"/>
    <property type="evidence" value="ECO:0007669"/>
    <property type="project" value="TreeGrafter"/>
</dbReference>
<keyword evidence="2 5" id="KW-0808">Transferase</keyword>
<feature type="domain" description="Maltose/galactoside acetyltransferase" evidence="4">
    <location>
        <begin position="36"/>
        <end position="86"/>
    </location>
</feature>
<dbReference type="InterPro" id="IPR011004">
    <property type="entry name" value="Trimer_LpxA-like_sf"/>
</dbReference>
<name>A0A1W2THZ9_ROSNE</name>
<dbReference type="AlphaFoldDB" id="A0A1W2THZ9"/>
<dbReference type="Pfam" id="PF00132">
    <property type="entry name" value="Hexapep"/>
    <property type="match status" value="1"/>
</dbReference>
<gene>
    <name evidence="5" type="ORF">SAMD00023353_2801050</name>
</gene>
<proteinExistence type="inferred from homology"/>
<reference evidence="5" key="1">
    <citation type="submission" date="2016-03" db="EMBL/GenBank/DDBJ databases">
        <title>Draft genome sequence of Rosellinia necatrix.</title>
        <authorList>
            <person name="Kanematsu S."/>
        </authorList>
    </citation>
    <scope>NUCLEOTIDE SEQUENCE [LARGE SCALE GENOMIC DNA]</scope>
    <source>
        <strain evidence="5">W97</strain>
    </source>
</reference>
<organism evidence="5">
    <name type="scientific">Rosellinia necatrix</name>
    <name type="common">White root-rot fungus</name>
    <dbReference type="NCBI Taxonomy" id="77044"/>
    <lineage>
        <taxon>Eukaryota</taxon>
        <taxon>Fungi</taxon>
        <taxon>Dikarya</taxon>
        <taxon>Ascomycota</taxon>
        <taxon>Pezizomycotina</taxon>
        <taxon>Sordariomycetes</taxon>
        <taxon>Xylariomycetidae</taxon>
        <taxon>Xylariales</taxon>
        <taxon>Xylariaceae</taxon>
        <taxon>Rosellinia</taxon>
    </lineage>
</organism>
<evidence type="ECO:0000259" key="4">
    <source>
        <dbReference type="SMART" id="SM01266"/>
    </source>
</evidence>
<dbReference type="OMA" id="ARTRCHI"/>
<evidence type="ECO:0000256" key="3">
    <source>
        <dbReference type="SAM" id="MobiDB-lite"/>
    </source>
</evidence>
<evidence type="ECO:0000256" key="1">
    <source>
        <dbReference type="ARBA" id="ARBA00007274"/>
    </source>
</evidence>
<dbReference type="InterPro" id="IPR051159">
    <property type="entry name" value="Hexapeptide_acetyltransf"/>
</dbReference>
<dbReference type="CDD" id="cd03357">
    <property type="entry name" value="LbH_MAT_GAT"/>
    <property type="match status" value="1"/>
</dbReference>
<dbReference type="Gene3D" id="2.160.10.10">
    <property type="entry name" value="Hexapeptide repeat proteins"/>
    <property type="match status" value="1"/>
</dbReference>
<dbReference type="PANTHER" id="PTHR23416:SF54">
    <property type="entry name" value="ACETYLTRANSFERASE, CYSE_LACA_LPXA_NODL FAMILY (AFU_ORTHOLOGUE AFUA_2G08430)-RELATED"/>
    <property type="match status" value="1"/>
</dbReference>
<dbReference type="EMBL" id="DF977473">
    <property type="protein sequence ID" value="GAP87767.2"/>
    <property type="molecule type" value="Genomic_DNA"/>
</dbReference>
<dbReference type="SUPFAM" id="SSF51161">
    <property type="entry name" value="Trimeric LpxA-like enzymes"/>
    <property type="match status" value="1"/>
</dbReference>
<evidence type="ECO:0000256" key="2">
    <source>
        <dbReference type="ARBA" id="ARBA00022679"/>
    </source>
</evidence>
<evidence type="ECO:0000313" key="6">
    <source>
        <dbReference type="Proteomes" id="UP000054516"/>
    </source>
</evidence>